<dbReference type="InterPro" id="IPR029071">
    <property type="entry name" value="Ubiquitin-like_domsf"/>
</dbReference>
<dbReference type="Proteomes" id="UP000818029">
    <property type="component" value="Chromosome A09"/>
</dbReference>
<dbReference type="PaxDb" id="3635-A0A1U8HVZ7"/>
<proteinExistence type="predicted"/>
<sequence>MMKLKSKRFCRGSFKFGNGGNSVKGGEKRCGNNDNTIISEIKWELRPGGMLVQKRETSFSSVGEGMITVRVSTVSECHDVSIESTSTFVLKKIWENFPGELKMILSLITSLEPREQRLLFKGKEREDDEYLHMVGVKDKDKVLLLEDPAIKEMKKLHRLAGTQQIGTPYCTISVRL</sequence>
<evidence type="ECO:0000313" key="2">
    <source>
        <dbReference type="Proteomes" id="UP000818029"/>
    </source>
</evidence>
<keyword evidence="2" id="KW-1185">Reference proteome</keyword>
<dbReference type="InterPro" id="IPR000626">
    <property type="entry name" value="Ubiquitin-like_dom"/>
</dbReference>
<protein>
    <submittedName>
        <fullName evidence="3">BAG family molecular chaperone regulator 2 isoform X1</fullName>
    </submittedName>
</protein>
<dbReference type="GeneID" id="107890213"/>
<dbReference type="RefSeq" id="XP_016670192.1">
    <property type="nucleotide sequence ID" value="XM_016814703.2"/>
</dbReference>
<evidence type="ECO:0000313" key="3">
    <source>
        <dbReference type="RefSeq" id="XP_016670192.1"/>
    </source>
</evidence>
<dbReference type="AlphaFoldDB" id="A0A1U8HVZ7"/>
<name>A0A1U8HVZ7_GOSHI</name>
<dbReference type="SUPFAM" id="SSF54236">
    <property type="entry name" value="Ubiquitin-like"/>
    <property type="match status" value="1"/>
</dbReference>
<accession>A0A1U8HVZ7</accession>
<dbReference type="OrthoDB" id="428577at2759"/>
<dbReference type="PROSITE" id="PS50053">
    <property type="entry name" value="UBIQUITIN_2"/>
    <property type="match status" value="1"/>
</dbReference>
<gene>
    <name evidence="3" type="primary">LOC107890213</name>
</gene>
<dbReference type="STRING" id="3635.A0A1U8HVZ7"/>
<reference evidence="3" key="2">
    <citation type="submission" date="2025-08" db="UniProtKB">
        <authorList>
            <consortium name="RefSeq"/>
        </authorList>
    </citation>
    <scope>IDENTIFICATION</scope>
</reference>
<dbReference type="Gene3D" id="3.10.20.90">
    <property type="entry name" value="Phosphatidylinositol 3-kinase Catalytic Subunit, Chain A, domain 1"/>
    <property type="match status" value="1"/>
</dbReference>
<evidence type="ECO:0000259" key="1">
    <source>
        <dbReference type="PROSITE" id="PS50053"/>
    </source>
</evidence>
<dbReference type="KEGG" id="ghi:107890213"/>
<dbReference type="PANTHER" id="PTHR47376">
    <property type="entry name" value="OS02G0597700 PROTEIN"/>
    <property type="match status" value="1"/>
</dbReference>
<reference evidence="2" key="1">
    <citation type="journal article" date="2020" name="Nat. Genet.">
        <title>Genomic diversifications of five Gossypium allopolyploid species and their impact on cotton improvement.</title>
        <authorList>
            <person name="Chen Z.J."/>
            <person name="Sreedasyam A."/>
            <person name="Ando A."/>
            <person name="Song Q."/>
            <person name="De Santiago L.M."/>
            <person name="Hulse-Kemp A.M."/>
            <person name="Ding M."/>
            <person name="Ye W."/>
            <person name="Kirkbride R.C."/>
            <person name="Jenkins J."/>
            <person name="Plott C."/>
            <person name="Lovell J."/>
            <person name="Lin Y.M."/>
            <person name="Vaughn R."/>
            <person name="Liu B."/>
            <person name="Simpson S."/>
            <person name="Scheffler B.E."/>
            <person name="Wen L."/>
            <person name="Saski C.A."/>
            <person name="Grover C.E."/>
            <person name="Hu G."/>
            <person name="Conover J.L."/>
            <person name="Carlson J.W."/>
            <person name="Shu S."/>
            <person name="Boston L.B."/>
            <person name="Williams M."/>
            <person name="Peterson D.G."/>
            <person name="McGee K."/>
            <person name="Jones D.C."/>
            <person name="Wendel J.F."/>
            <person name="Stelly D.M."/>
            <person name="Grimwood J."/>
            <person name="Schmutz J."/>
        </authorList>
    </citation>
    <scope>NUCLEOTIDE SEQUENCE [LARGE SCALE GENOMIC DNA]</scope>
    <source>
        <strain evidence="2">cv. TM-1</strain>
    </source>
</reference>
<feature type="domain" description="Ubiquitin-like" evidence="1">
    <location>
        <begin position="67"/>
        <end position="145"/>
    </location>
</feature>
<organism evidence="2 3">
    <name type="scientific">Gossypium hirsutum</name>
    <name type="common">Upland cotton</name>
    <name type="synonym">Gossypium mexicanum</name>
    <dbReference type="NCBI Taxonomy" id="3635"/>
    <lineage>
        <taxon>Eukaryota</taxon>
        <taxon>Viridiplantae</taxon>
        <taxon>Streptophyta</taxon>
        <taxon>Embryophyta</taxon>
        <taxon>Tracheophyta</taxon>
        <taxon>Spermatophyta</taxon>
        <taxon>Magnoliopsida</taxon>
        <taxon>eudicotyledons</taxon>
        <taxon>Gunneridae</taxon>
        <taxon>Pentapetalae</taxon>
        <taxon>rosids</taxon>
        <taxon>malvids</taxon>
        <taxon>Malvales</taxon>
        <taxon>Malvaceae</taxon>
        <taxon>Malvoideae</taxon>
        <taxon>Gossypium</taxon>
    </lineage>
</organism>
<dbReference type="SMR" id="A0A1U8HVZ7"/>